<sequence length="1103" mass="124233">MENRSRVGDIRKKFEVLNSSQKFKDHGLKHSQPPLNPVLSSSLAVNSFSQIEGTQSTSSNSANKGNIKRSHAFRSEKQPKAFGLVSNKMVAADKNKFNITKPEETFGDLSQIKNNQKMTTRCNSVKREPEKINVGFFKPNLKNDVKISNLNKSKTDYNFALNKNRLENNLTEKIEGRHNSQETYSIVLKPNNRTLTKNIVQVNSPHDSNNKPILSTEKTYENKDNEVIRSNSKFDKARNKVPNVSFSFNELQAAFENKSSEINLKNGRKNVENEVLQSPLPKGPPPKKPPRTFAHNVGSTSSSPSLSNPELAIDNEKEVKPGSVVSRNTLTNKTIQKPVRSKTESQIMLKKIEIALLNHQKGVINSNFKSRNSSRHDLIPSGCHEQHFNTVHRRSSLEKEKSITNDEVSKIFSNLCMKSLNCSSSNSTKISNIYESPFEPKSTFFANETMPPKIMDSNRDLSEPNTNFNKQLFSNKEHIYAEPIKDNLKNDVISSSGQKVGQLAKIDPPINELHYMSTPILDRPKIFDSFKSNCGSGKKVGQHFTEAVNLHILINKDGSNFSTKSSLDKNKVQMMVNEAYGKCLNLPPDGGSDSDSVASTPDDAAIKTVCDHEVPSSTEFVLNERDKEREQRTAERKGYLRRISSRGKSFHRPASVSDVSSNQSNLFEFVLLVGLDLDPSRCKVPYIKSKFPPDVMVPNGIESLCFPDACDWPPQGCKDESVLGGCYCLVLTNSSGTRKYGYCRRVQPEGAAICLPLAYCVVSTFKDNWFFNKILVELESHHGQTDYNLTNFIEELYKCRFPSPGQGVFVTQPSTGKRVEIVRRPYDPRQEEIDIARLLNIVRLSVFLQLFGTLLLERKIVLLSYSISRLSACIEGLQAALYPFHWQHTLVPVVPSNMIDLCHAPTPYIIGLLKHRTTSVEEPLSYLKNVDEVLVVDIDDIKVLRSMNDENSVLPSRLSRGLKTALQLAMAECINSAAVTTNANLIASEAIIRLFVELLGHYRDHIITSTDTGNREFQRENFVKSASSNSKKYFLDWFSETSMFTAFIEERLDRNISYKGLFEQRCVEYLSDRSQPGFLKNYKGINKTVKTLGDRLKDWAALS</sequence>
<evidence type="ECO:0000313" key="3">
    <source>
        <dbReference type="EMBL" id="JAS22819.1"/>
    </source>
</evidence>
<dbReference type="EMBL" id="GEDC01008328">
    <property type="protein sequence ID" value="JAS28970.1"/>
    <property type="molecule type" value="Transcribed_RNA"/>
</dbReference>
<dbReference type="PANTHER" id="PTHR15288:SF0">
    <property type="entry name" value="UDENN DOMAIN-CONTAINING PROTEIN"/>
    <property type="match status" value="1"/>
</dbReference>
<evidence type="ECO:0000313" key="9">
    <source>
        <dbReference type="EMBL" id="JAS34979.1"/>
    </source>
</evidence>
<dbReference type="SMART" id="SM00799">
    <property type="entry name" value="DENN"/>
    <property type="match status" value="1"/>
</dbReference>
<evidence type="ECO:0000259" key="2">
    <source>
        <dbReference type="PROSITE" id="PS50211"/>
    </source>
</evidence>
<evidence type="ECO:0000313" key="4">
    <source>
        <dbReference type="EMBL" id="JAS23802.1"/>
    </source>
</evidence>
<dbReference type="Pfam" id="PF02141">
    <property type="entry name" value="DENN"/>
    <property type="match status" value="1"/>
</dbReference>
<feature type="compositionally biased region" description="Polar residues" evidence="1">
    <location>
        <begin position="51"/>
        <end position="64"/>
    </location>
</feature>
<reference evidence="9" key="1">
    <citation type="submission" date="2015-12" db="EMBL/GenBank/DDBJ databases">
        <title>De novo transcriptome assembly of four potential Pierce s Disease insect vectors from Arizona vineyards.</title>
        <authorList>
            <person name="Tassone E.E."/>
        </authorList>
    </citation>
    <scope>NUCLEOTIDE SEQUENCE</scope>
</reference>
<dbReference type="EMBL" id="GEDC01002319">
    <property type="protein sequence ID" value="JAS34979.1"/>
    <property type="molecule type" value="Transcribed_RNA"/>
</dbReference>
<proteinExistence type="predicted"/>
<evidence type="ECO:0000313" key="7">
    <source>
        <dbReference type="EMBL" id="JAS30706.1"/>
    </source>
</evidence>
<dbReference type="PANTHER" id="PTHR15288">
    <property type="entry name" value="DENN DOMAIN-CONTAINING PROTEIN 2"/>
    <property type="match status" value="1"/>
</dbReference>
<dbReference type="Pfam" id="PF03456">
    <property type="entry name" value="uDENN"/>
    <property type="match status" value="1"/>
</dbReference>
<protein>
    <recommendedName>
        <fullName evidence="2">UDENN domain-containing protein</fullName>
    </recommendedName>
</protein>
<dbReference type="EMBL" id="GEDC01006592">
    <property type="protein sequence ID" value="JAS30706.1"/>
    <property type="molecule type" value="Transcribed_RNA"/>
</dbReference>
<dbReference type="EMBL" id="GEDC01014479">
    <property type="protein sequence ID" value="JAS22819.1"/>
    <property type="molecule type" value="Transcribed_RNA"/>
</dbReference>
<feature type="domain" description="UDENN" evidence="2">
    <location>
        <begin position="668"/>
        <end position="1060"/>
    </location>
</feature>
<dbReference type="InterPro" id="IPR001194">
    <property type="entry name" value="cDENN_dom"/>
</dbReference>
<name>A0A1B6EAM3_9HEMI</name>
<dbReference type="Gene3D" id="3.40.50.11500">
    <property type="match status" value="1"/>
</dbReference>
<evidence type="ECO:0000313" key="5">
    <source>
        <dbReference type="EMBL" id="JAS28140.1"/>
    </source>
</evidence>
<dbReference type="EMBL" id="GEDC01013496">
    <property type="protein sequence ID" value="JAS23802.1"/>
    <property type="molecule type" value="Transcribed_RNA"/>
</dbReference>
<dbReference type="AlphaFoldDB" id="A0A1B6EAM3"/>
<gene>
    <name evidence="4" type="ORF">g.31911</name>
    <name evidence="8" type="ORF">g.31913</name>
    <name evidence="6" type="ORF">g.31914</name>
    <name evidence="5" type="ORF">g.31916</name>
    <name evidence="3" type="ORF">g.31918</name>
    <name evidence="7" type="ORF">g.31922</name>
    <name evidence="9" type="ORF">g.31925</name>
</gene>
<feature type="region of interest" description="Disordered" evidence="1">
    <location>
        <begin position="275"/>
        <end position="308"/>
    </location>
</feature>
<feature type="region of interest" description="Disordered" evidence="1">
    <location>
        <begin position="51"/>
        <end position="74"/>
    </location>
</feature>
<dbReference type="Gene3D" id="3.30.450.200">
    <property type="match status" value="1"/>
</dbReference>
<dbReference type="PROSITE" id="PS50211">
    <property type="entry name" value="DENN"/>
    <property type="match status" value="1"/>
</dbReference>
<accession>A0A1B6EAM3</accession>
<dbReference type="InterPro" id="IPR051942">
    <property type="entry name" value="DENN_domain_containing_2"/>
</dbReference>
<organism evidence="9">
    <name type="scientific">Clastoptera arizonana</name>
    <name type="common">Arizona spittle bug</name>
    <dbReference type="NCBI Taxonomy" id="38151"/>
    <lineage>
        <taxon>Eukaryota</taxon>
        <taxon>Metazoa</taxon>
        <taxon>Ecdysozoa</taxon>
        <taxon>Arthropoda</taxon>
        <taxon>Hexapoda</taxon>
        <taxon>Insecta</taxon>
        <taxon>Pterygota</taxon>
        <taxon>Neoptera</taxon>
        <taxon>Paraneoptera</taxon>
        <taxon>Hemiptera</taxon>
        <taxon>Auchenorrhyncha</taxon>
        <taxon>Cercopoidea</taxon>
        <taxon>Clastopteridae</taxon>
        <taxon>Clastoptera</taxon>
    </lineage>
</organism>
<dbReference type="InterPro" id="IPR005112">
    <property type="entry name" value="dDENN_dom"/>
</dbReference>
<dbReference type="FunFam" id="3.40.50.11500:FF:000004">
    <property type="entry name" value="DENN domain-containing protein 2C isoform X1"/>
    <property type="match status" value="1"/>
</dbReference>
<dbReference type="InterPro" id="IPR043153">
    <property type="entry name" value="DENN_C"/>
</dbReference>
<dbReference type="InterPro" id="IPR037516">
    <property type="entry name" value="Tripartite_DENN"/>
</dbReference>
<dbReference type="Pfam" id="PF03455">
    <property type="entry name" value="dDENN"/>
    <property type="match status" value="1"/>
</dbReference>
<evidence type="ECO:0000256" key="1">
    <source>
        <dbReference type="SAM" id="MobiDB-lite"/>
    </source>
</evidence>
<dbReference type="EMBL" id="GEDC01009158">
    <property type="protein sequence ID" value="JAS28140.1"/>
    <property type="molecule type" value="Transcribed_RNA"/>
</dbReference>
<dbReference type="SMART" id="SM00801">
    <property type="entry name" value="dDENN"/>
    <property type="match status" value="1"/>
</dbReference>
<evidence type="ECO:0000313" key="6">
    <source>
        <dbReference type="EMBL" id="JAS28970.1"/>
    </source>
</evidence>
<dbReference type="EMBL" id="GEDC01004097">
    <property type="protein sequence ID" value="JAS33201.1"/>
    <property type="molecule type" value="Transcribed_RNA"/>
</dbReference>
<dbReference type="InterPro" id="IPR005113">
    <property type="entry name" value="uDENN_dom"/>
</dbReference>
<evidence type="ECO:0000313" key="8">
    <source>
        <dbReference type="EMBL" id="JAS33201.1"/>
    </source>
</evidence>
<dbReference type="SMART" id="SM00800">
    <property type="entry name" value="uDENN"/>
    <property type="match status" value="1"/>
</dbReference>